<evidence type="ECO:0000313" key="2">
    <source>
        <dbReference type="Proteomes" id="UP000029585"/>
    </source>
</evidence>
<dbReference type="HOGENOM" id="CLU_1508749_0_0_9"/>
<protein>
    <submittedName>
        <fullName evidence="1">Uncharacterized protein</fullName>
    </submittedName>
</protein>
<dbReference type="Proteomes" id="UP000029585">
    <property type="component" value="Unassembled WGS sequence"/>
</dbReference>
<comment type="caution">
    <text evidence="1">The sequence shown here is derived from an EMBL/GenBank/DDBJ whole genome shotgun (WGS) entry which is preliminary data.</text>
</comment>
<reference evidence="1 2" key="1">
    <citation type="submission" date="2011-08" db="EMBL/GenBank/DDBJ databases">
        <title>The Genome Sequence of Clostridium orbiscindens 1_3_50AFAA.</title>
        <authorList>
            <consortium name="The Broad Institute Genome Sequencing Platform"/>
            <person name="Earl A."/>
            <person name="Ward D."/>
            <person name="Feldgarden M."/>
            <person name="Gevers D."/>
            <person name="Daigneault M."/>
            <person name="Strauss J."/>
            <person name="Allen-Vercoe E."/>
            <person name="Young S.K."/>
            <person name="Zeng Q."/>
            <person name="Gargeya S."/>
            <person name="Fitzgerald M."/>
            <person name="Haas B."/>
            <person name="Abouelleil A."/>
            <person name="Alvarado L."/>
            <person name="Arachchi H.M."/>
            <person name="Berlin A."/>
            <person name="Brown A."/>
            <person name="Chapman S.B."/>
            <person name="Chen Z."/>
            <person name="Dunbar C."/>
            <person name="Freedman E."/>
            <person name="Gearin G."/>
            <person name="Gellesch M."/>
            <person name="Goldberg J."/>
            <person name="Griggs A."/>
            <person name="Gujja S."/>
            <person name="Heiman D."/>
            <person name="Howarth C."/>
            <person name="Larson L."/>
            <person name="Lui A."/>
            <person name="MacDonald P.J.P."/>
            <person name="Montmayeur A."/>
            <person name="Murphy C."/>
            <person name="Neiman D."/>
            <person name="Pearson M."/>
            <person name="Priest M."/>
            <person name="Roberts A."/>
            <person name="Saif S."/>
            <person name="Shea T."/>
            <person name="Shenoy N."/>
            <person name="Sisk P."/>
            <person name="Stolte C."/>
            <person name="Sykes S."/>
            <person name="Wortman J."/>
            <person name="Nusbaum C."/>
            <person name="Birren B."/>
        </authorList>
    </citation>
    <scope>NUCLEOTIDE SEQUENCE [LARGE SCALE GENOMIC DNA]</scope>
    <source>
        <strain evidence="1 2">1_3_50AFAA</strain>
    </source>
</reference>
<sequence>MSSYIIPDSITPRPIKPGRATVETIEAIMADRPCALLPVAGDCLEGVDVVDGGWVAVDFTRRPAPPRYRSKGGDGSSDLCLCYATFPGALGPMVMYKEYQGVWGPWQMVGTRYKSMWEGGKLRLNCGMVAKRIFGVIVASYDQDGRLLWQRNPEEFPKELGAAPTIRGDVGPYQGVRA</sequence>
<keyword evidence="2" id="KW-1185">Reference proteome</keyword>
<name>A0A096DF51_FLAPL</name>
<accession>A0A096DF51</accession>
<dbReference type="EMBL" id="ADLO01000047">
    <property type="protein sequence ID" value="KGF56149.1"/>
    <property type="molecule type" value="Genomic_DNA"/>
</dbReference>
<gene>
    <name evidence="1" type="ORF">HMPREF9460_01351</name>
</gene>
<dbReference type="PATRIC" id="fig|742738.3.peg.1398"/>
<dbReference type="AlphaFoldDB" id="A0A096DF51"/>
<evidence type="ECO:0000313" key="1">
    <source>
        <dbReference type="EMBL" id="KGF56149.1"/>
    </source>
</evidence>
<dbReference type="RefSeq" id="WP_044939973.1">
    <property type="nucleotide sequence ID" value="NZ_KN174162.1"/>
</dbReference>
<proteinExistence type="predicted"/>
<organism evidence="1 2">
    <name type="scientific">Flavonifractor plautii 1_3_50AFAA</name>
    <dbReference type="NCBI Taxonomy" id="742738"/>
    <lineage>
        <taxon>Bacteria</taxon>
        <taxon>Bacillati</taxon>
        <taxon>Bacillota</taxon>
        <taxon>Clostridia</taxon>
        <taxon>Eubacteriales</taxon>
        <taxon>Oscillospiraceae</taxon>
        <taxon>Flavonifractor</taxon>
    </lineage>
</organism>